<protein>
    <submittedName>
        <fullName evidence="2">Uncharacterized protein</fullName>
    </submittedName>
</protein>
<evidence type="ECO:0000313" key="2">
    <source>
        <dbReference type="EMBL" id="SPS04871.1"/>
    </source>
</evidence>
<feature type="region of interest" description="Disordered" evidence="1">
    <location>
        <begin position="41"/>
        <end position="61"/>
    </location>
</feature>
<accession>A0A2X0SBR0</accession>
<dbReference type="AlphaFoldDB" id="A0A2X0SBR0"/>
<name>A0A2X0SBR0_9PROT</name>
<organism evidence="2">
    <name type="scientific">Candidatus Nitrotoga fabula</name>
    <dbReference type="NCBI Taxonomy" id="2182327"/>
    <lineage>
        <taxon>Bacteria</taxon>
        <taxon>Pseudomonadati</taxon>
        <taxon>Pseudomonadota</taxon>
        <taxon>Betaproteobacteria</taxon>
        <taxon>Nitrosomonadales</taxon>
        <taxon>Gallionellaceae</taxon>
        <taxon>Candidatus Nitrotoga</taxon>
    </lineage>
</organism>
<reference evidence="2" key="1">
    <citation type="submission" date="2018-05" db="EMBL/GenBank/DDBJ databases">
        <authorList>
            <person name="Lanie J.A."/>
            <person name="Ng W.-L."/>
            <person name="Kazmierczak K.M."/>
            <person name="Andrzejewski T.M."/>
            <person name="Davidsen T.M."/>
            <person name="Wayne K.J."/>
            <person name="Tettelin H."/>
            <person name="Glass J.I."/>
            <person name="Rusch D."/>
            <person name="Podicherti R."/>
            <person name="Tsui H.-C.T."/>
            <person name="Winkler M.E."/>
        </authorList>
    </citation>
    <scope>NUCLEOTIDE SEQUENCE</scope>
    <source>
        <strain evidence="2">KNB</strain>
    </source>
</reference>
<proteinExistence type="predicted"/>
<evidence type="ECO:0000256" key="1">
    <source>
        <dbReference type="SAM" id="MobiDB-lite"/>
    </source>
</evidence>
<sequence>MDAPDNHIPIEALKANNRHLKAKIIAEALLKSGQAILPMQFDSTGNKTEDHQHLPGNTSSVLHNRRDAEILLPNAIVI</sequence>
<dbReference type="EMBL" id="LS423452">
    <property type="protein sequence ID" value="SPS04871.1"/>
    <property type="molecule type" value="Genomic_DNA"/>
</dbReference>
<gene>
    <name evidence="2" type="ORF">NITFAB_0460</name>
</gene>